<keyword evidence="1" id="KW-0677">Repeat</keyword>
<dbReference type="SUPFAM" id="SSF48452">
    <property type="entry name" value="TPR-like"/>
    <property type="match status" value="2"/>
</dbReference>
<dbReference type="STRING" id="71717.A0A4Y7T6Y4"/>
<gene>
    <name evidence="4" type="ORF">FA13DRAFT_1734539</name>
</gene>
<evidence type="ECO:0000313" key="4">
    <source>
        <dbReference type="EMBL" id="TEB29751.1"/>
    </source>
</evidence>
<name>A0A4Y7T6Y4_COPMI</name>
<dbReference type="Pfam" id="PF24883">
    <property type="entry name" value="NPHP3_N"/>
    <property type="match status" value="1"/>
</dbReference>
<keyword evidence="5" id="KW-1185">Reference proteome</keyword>
<protein>
    <recommendedName>
        <fullName evidence="3">Nephrocystin 3-like N-terminal domain-containing protein</fullName>
    </recommendedName>
</protein>
<dbReference type="InterPro" id="IPR011990">
    <property type="entry name" value="TPR-like_helical_dom_sf"/>
</dbReference>
<dbReference type="InterPro" id="IPR056884">
    <property type="entry name" value="NPHP3-like_N"/>
</dbReference>
<organism evidence="4 5">
    <name type="scientific">Coprinellus micaceus</name>
    <name type="common">Glistening ink-cap mushroom</name>
    <name type="synonym">Coprinus micaceus</name>
    <dbReference type="NCBI Taxonomy" id="71717"/>
    <lineage>
        <taxon>Eukaryota</taxon>
        <taxon>Fungi</taxon>
        <taxon>Dikarya</taxon>
        <taxon>Basidiomycota</taxon>
        <taxon>Agaricomycotina</taxon>
        <taxon>Agaricomycetes</taxon>
        <taxon>Agaricomycetidae</taxon>
        <taxon>Agaricales</taxon>
        <taxon>Agaricineae</taxon>
        <taxon>Psathyrellaceae</taxon>
        <taxon>Coprinellus</taxon>
    </lineage>
</organism>
<evidence type="ECO:0000313" key="5">
    <source>
        <dbReference type="Proteomes" id="UP000298030"/>
    </source>
</evidence>
<dbReference type="PANTHER" id="PTHR10039">
    <property type="entry name" value="AMELOGENIN"/>
    <property type="match status" value="1"/>
</dbReference>
<accession>A0A4Y7T6Y4</accession>
<comment type="caution">
    <text evidence="4">The sequence shown here is derived from an EMBL/GenBank/DDBJ whole genome shotgun (WGS) entry which is preliminary data.</text>
</comment>
<dbReference type="Proteomes" id="UP000298030">
    <property type="component" value="Unassembled WGS sequence"/>
</dbReference>
<dbReference type="OrthoDB" id="3261813at2759"/>
<dbReference type="SUPFAM" id="SSF52540">
    <property type="entry name" value="P-loop containing nucleoside triphosphate hydrolases"/>
    <property type="match status" value="1"/>
</dbReference>
<dbReference type="Pfam" id="PF13374">
    <property type="entry name" value="TPR_10"/>
    <property type="match status" value="1"/>
</dbReference>
<feature type="domain" description="Nephrocystin 3-like N-terminal" evidence="3">
    <location>
        <begin position="176"/>
        <end position="322"/>
    </location>
</feature>
<dbReference type="InterPro" id="IPR027417">
    <property type="entry name" value="P-loop_NTPase"/>
</dbReference>
<dbReference type="EMBL" id="QPFP01000026">
    <property type="protein sequence ID" value="TEB29751.1"/>
    <property type="molecule type" value="Genomic_DNA"/>
</dbReference>
<dbReference type="AlphaFoldDB" id="A0A4Y7T6Y4"/>
<dbReference type="Gene3D" id="1.25.40.10">
    <property type="entry name" value="Tetratricopeptide repeat domain"/>
    <property type="match status" value="3"/>
</dbReference>
<evidence type="ECO:0000259" key="3">
    <source>
        <dbReference type="Pfam" id="PF24883"/>
    </source>
</evidence>
<proteinExistence type="predicted"/>
<evidence type="ECO:0000256" key="2">
    <source>
        <dbReference type="SAM" id="MobiDB-lite"/>
    </source>
</evidence>
<evidence type="ECO:0000256" key="1">
    <source>
        <dbReference type="ARBA" id="ARBA00022737"/>
    </source>
</evidence>
<sequence length="1148" mass="128986">MELTISNARSVALPGFDVPDCVLSRTMDDEIDGLVASFSRLHIRSVPLLPAAVAADRPSLPPHQPHRGTDQHTQILVNPGGPYTTIHRRQEEKEVVHLSSERKAWNSTTRYQQTMTVSTVVNNIQRVENSTFGANYGNQALIQTTSRSDRPHPDISGLLSSYLENSRTGDIEYALHWISLSRELVLWIHAPAGMGKSTFARELAEKLRSKGQLAAVLFLSFAPADWGPETMIRLIAGEIGRIHPRAIPSIADAIENYGGPSLPLDVLFDQYILRPIQSLQLPHPLIILTDAIDEWKMHPTLIKQFATIDSARDLVKFIILGRAVPSERDFPGVSMSLYPLPPASKEVISRYFHAHFATIDWGKAEKPEERQVSQLAEKANGLFVWAWTVFSTIADDFIDASPKEVLEQTLESRRTTGDSELLAELYHGAIMRSFPRAKEREQVRKYLRAIFVLERALPIADFSKLIGMEPRTVEHIRKGLYALQTRNPDGTGELVYPATAIFHLSVTEYFQSHSTPEDYAFSVSVSEGHALVGGGCLRLLPKMFLASSEDTLQSDRRLYDYIALTWPGHVAGSYPSLVANFNAEIWKHFQLHGPLQRLTRETVYGWTKALQSTINIDCPLNVAHLEQAETGVLLRLLGTKLSEGDNTKSIHLGVACLELAVRLLPQAASSWHNLGRAHRELAKFTRSQVVCVIDPGAAREEVKRDLARSLRSTIWYHQLTAVSEELDEAISLGRDAVQQLEHDEDERARWLHNLASSMVNRFDITSSIEDLEEGITRAQEALELRPEGHRDRADIMHHLAGSFAKRFGLTSSLADLHESIRLCREALKLQPKGYRARADILHNLANSLGRRSIAMSSPEDSEESVRLHREALELRPKGHQGRAWSLHNLAIALATRFRVTPSLEDLEESVRLHQEALELRPEGHEDRVWSLQSLSVSLATRFRVTASRGDVEESVQLDREALKLRPEGHRDRIWSLHNLAVSLATRFSVTRSLEDSEEIIRLYRVALTLRPEGHRDLLALRRRFGVTSSLADLEESVELDREALNLRPEGHQGRAQSLSSLAISLSKHFVAAKTKSLNNLDESIRLHREALILRPGSHPDRYKSLWDLGHTLNLRAPTDRQVLQKNGSIFAKFLTSLSSTSRLKTETA</sequence>
<feature type="region of interest" description="Disordered" evidence="2">
    <location>
        <begin position="55"/>
        <end position="77"/>
    </location>
</feature>
<reference evidence="4 5" key="1">
    <citation type="journal article" date="2019" name="Nat. Ecol. Evol.">
        <title>Megaphylogeny resolves global patterns of mushroom evolution.</title>
        <authorList>
            <person name="Varga T."/>
            <person name="Krizsan K."/>
            <person name="Foldi C."/>
            <person name="Dima B."/>
            <person name="Sanchez-Garcia M."/>
            <person name="Sanchez-Ramirez S."/>
            <person name="Szollosi G.J."/>
            <person name="Szarkandi J.G."/>
            <person name="Papp V."/>
            <person name="Albert L."/>
            <person name="Andreopoulos W."/>
            <person name="Angelini C."/>
            <person name="Antonin V."/>
            <person name="Barry K.W."/>
            <person name="Bougher N.L."/>
            <person name="Buchanan P."/>
            <person name="Buyck B."/>
            <person name="Bense V."/>
            <person name="Catcheside P."/>
            <person name="Chovatia M."/>
            <person name="Cooper J."/>
            <person name="Damon W."/>
            <person name="Desjardin D."/>
            <person name="Finy P."/>
            <person name="Geml J."/>
            <person name="Haridas S."/>
            <person name="Hughes K."/>
            <person name="Justo A."/>
            <person name="Karasinski D."/>
            <person name="Kautmanova I."/>
            <person name="Kiss B."/>
            <person name="Kocsube S."/>
            <person name="Kotiranta H."/>
            <person name="LaButti K.M."/>
            <person name="Lechner B.E."/>
            <person name="Liimatainen K."/>
            <person name="Lipzen A."/>
            <person name="Lukacs Z."/>
            <person name="Mihaltcheva S."/>
            <person name="Morgado L.N."/>
            <person name="Niskanen T."/>
            <person name="Noordeloos M.E."/>
            <person name="Ohm R.A."/>
            <person name="Ortiz-Santana B."/>
            <person name="Ovrebo C."/>
            <person name="Racz N."/>
            <person name="Riley R."/>
            <person name="Savchenko A."/>
            <person name="Shiryaev A."/>
            <person name="Soop K."/>
            <person name="Spirin V."/>
            <person name="Szebenyi C."/>
            <person name="Tomsovsky M."/>
            <person name="Tulloss R.E."/>
            <person name="Uehling J."/>
            <person name="Grigoriev I.V."/>
            <person name="Vagvolgyi C."/>
            <person name="Papp T."/>
            <person name="Martin F.M."/>
            <person name="Miettinen O."/>
            <person name="Hibbett D.S."/>
            <person name="Nagy L.G."/>
        </authorList>
    </citation>
    <scope>NUCLEOTIDE SEQUENCE [LARGE SCALE GENOMIC DNA]</scope>
    <source>
        <strain evidence="4 5">FP101781</strain>
    </source>
</reference>